<gene>
    <name evidence="2" type="ordered locus">PECL_135</name>
</gene>
<dbReference type="STRING" id="701521.PECL_135"/>
<reference evidence="2 3" key="1">
    <citation type="journal article" date="2012" name="J. Bacteriol.">
        <title>Complete Genome Sequence of the Beer Spoilage Organism Pediococcus claussenii ATCC BAA-344T.</title>
        <authorList>
            <person name="Pittet V."/>
            <person name="Abegunde T."/>
            <person name="Marfleet T."/>
            <person name="Haakensen M."/>
            <person name="Morrow K."/>
            <person name="Jayaprakash T."/>
            <person name="Schroeder K."/>
            <person name="Trost B."/>
            <person name="Byrns S."/>
            <person name="Bergsveinson J."/>
            <person name="Kusalik A."/>
            <person name="Ziola B."/>
        </authorList>
    </citation>
    <scope>NUCLEOTIDE SEQUENCE [LARGE SCALE GENOMIC DNA]</scope>
    <source>
        <strain evidence="2 3">ATCC BAA-344</strain>
    </source>
</reference>
<dbReference type="eggNOG" id="COG2199">
    <property type="taxonomic scope" value="Bacteria"/>
</dbReference>
<name>G8PES9_PEDCP</name>
<keyword evidence="1" id="KW-0472">Membrane</keyword>
<evidence type="ECO:0000313" key="3">
    <source>
        <dbReference type="Proteomes" id="UP000005444"/>
    </source>
</evidence>
<accession>G8PES9</accession>
<keyword evidence="1" id="KW-1133">Transmembrane helix</keyword>
<feature type="transmembrane region" description="Helical" evidence="1">
    <location>
        <begin position="35"/>
        <end position="58"/>
    </location>
</feature>
<dbReference type="Gene3D" id="3.30.70.270">
    <property type="match status" value="1"/>
</dbReference>
<dbReference type="EMBL" id="CP003137">
    <property type="protein sequence ID" value="AEV94459.1"/>
    <property type="molecule type" value="Genomic_DNA"/>
</dbReference>
<dbReference type="KEGG" id="pce:PECL_135"/>
<dbReference type="PATRIC" id="fig|701521.8.peg.126"/>
<dbReference type="Proteomes" id="UP000005444">
    <property type="component" value="Chromosome"/>
</dbReference>
<evidence type="ECO:0008006" key="4">
    <source>
        <dbReference type="Google" id="ProtNLM"/>
    </source>
</evidence>
<keyword evidence="1" id="KW-0812">Transmembrane</keyword>
<sequence>MSQDSRNNLYSDIYLLIFIALMCFTGILMSVTGHLYINIIYMGLTILSILITYFYGIFAGLIENLFFVFVQIIVMIYLNGAMSHRVPLELSFWLVMPTLLSVVIYFMTTKQRELQTTNNELRNALIEQGAFDTETKLRTMVAYVEDAQVFIETNRRFNLPVTTIIIRIRYYNELKRMMSQSQMKELLKVTSDIITNTTRDNDITYYLDDALPTWGSLLYADDVGAKIAAERIKKSFAMGINTVPTLKSLKISLVVGVSSWDAETMKTPYDLIDGAVKETEYDVPES</sequence>
<feature type="transmembrane region" description="Helical" evidence="1">
    <location>
        <begin position="65"/>
        <end position="84"/>
    </location>
</feature>
<proteinExistence type="predicted"/>
<keyword evidence="3" id="KW-1185">Reference proteome</keyword>
<feature type="transmembrane region" description="Helical" evidence="1">
    <location>
        <begin position="90"/>
        <end position="108"/>
    </location>
</feature>
<evidence type="ECO:0000256" key="1">
    <source>
        <dbReference type="SAM" id="Phobius"/>
    </source>
</evidence>
<feature type="transmembrane region" description="Helical" evidence="1">
    <location>
        <begin position="12"/>
        <end position="29"/>
    </location>
</feature>
<protein>
    <recommendedName>
        <fullName evidence="4">GGDEF domain-containing protein</fullName>
    </recommendedName>
</protein>
<dbReference type="RefSeq" id="WP_014214657.1">
    <property type="nucleotide sequence ID" value="NC_016605.1"/>
</dbReference>
<dbReference type="AlphaFoldDB" id="G8PES9"/>
<dbReference type="HOGENOM" id="CLU_085027_0_0_9"/>
<organism evidence="2 3">
    <name type="scientific">Pediococcus claussenii (strain ATCC BAA-344 / DSM 14800 / JCM 18046 / KCTC 3811 / LMG 21948 / P06)</name>
    <dbReference type="NCBI Taxonomy" id="701521"/>
    <lineage>
        <taxon>Bacteria</taxon>
        <taxon>Bacillati</taxon>
        <taxon>Bacillota</taxon>
        <taxon>Bacilli</taxon>
        <taxon>Lactobacillales</taxon>
        <taxon>Lactobacillaceae</taxon>
        <taxon>Pediococcus</taxon>
    </lineage>
</organism>
<evidence type="ECO:0000313" key="2">
    <source>
        <dbReference type="EMBL" id="AEV94459.1"/>
    </source>
</evidence>
<dbReference type="InterPro" id="IPR043128">
    <property type="entry name" value="Rev_trsase/Diguanyl_cyclase"/>
</dbReference>